<evidence type="ECO:0000313" key="4">
    <source>
        <dbReference type="Proteomes" id="UP001168338"/>
    </source>
</evidence>
<evidence type="ECO:0000313" key="3">
    <source>
        <dbReference type="EMBL" id="MDN7025352.1"/>
    </source>
</evidence>
<dbReference type="RefSeq" id="WP_301664503.1">
    <property type="nucleotide sequence ID" value="NZ_VCYH01000007.1"/>
</dbReference>
<dbReference type="PANTHER" id="PTHR12526">
    <property type="entry name" value="GLYCOSYLTRANSFERASE"/>
    <property type="match status" value="1"/>
</dbReference>
<keyword evidence="4" id="KW-1185">Reference proteome</keyword>
<organism evidence="3 4">
    <name type="scientific">Methanoculleus frigidifontis</name>
    <dbReference type="NCBI Taxonomy" id="2584085"/>
    <lineage>
        <taxon>Archaea</taxon>
        <taxon>Methanobacteriati</taxon>
        <taxon>Methanobacteriota</taxon>
        <taxon>Stenosarchaea group</taxon>
        <taxon>Methanomicrobia</taxon>
        <taxon>Methanomicrobiales</taxon>
        <taxon>Methanomicrobiaceae</taxon>
        <taxon>Methanoculleus</taxon>
    </lineage>
</organism>
<dbReference type="Proteomes" id="UP001168338">
    <property type="component" value="Unassembled WGS sequence"/>
</dbReference>
<dbReference type="Pfam" id="PF13439">
    <property type="entry name" value="Glyco_transf_4"/>
    <property type="match status" value="1"/>
</dbReference>
<proteinExistence type="predicted"/>
<accession>A0ABT8MBP5</accession>
<feature type="domain" description="Glycosyltransferase subfamily 4-like N-terminal" evidence="2">
    <location>
        <begin position="11"/>
        <end position="189"/>
    </location>
</feature>
<comment type="caution">
    <text evidence="3">The sequence shown here is derived from an EMBL/GenBank/DDBJ whole genome shotgun (WGS) entry which is preliminary data.</text>
</comment>
<evidence type="ECO:0000259" key="2">
    <source>
        <dbReference type="Pfam" id="PF13439"/>
    </source>
</evidence>
<gene>
    <name evidence="3" type="ORF">FGU65_10680</name>
</gene>
<dbReference type="InterPro" id="IPR001296">
    <property type="entry name" value="Glyco_trans_1"/>
</dbReference>
<dbReference type="Gene3D" id="3.40.50.2000">
    <property type="entry name" value="Glycogen Phosphorylase B"/>
    <property type="match status" value="2"/>
</dbReference>
<dbReference type="EMBL" id="VCYH01000007">
    <property type="protein sequence ID" value="MDN7025352.1"/>
    <property type="molecule type" value="Genomic_DNA"/>
</dbReference>
<evidence type="ECO:0000259" key="1">
    <source>
        <dbReference type="Pfam" id="PF00534"/>
    </source>
</evidence>
<protein>
    <submittedName>
        <fullName evidence="3">Glycosyltransferase family 4 protein</fullName>
    </submittedName>
</protein>
<reference evidence="3" key="1">
    <citation type="submission" date="2019-05" db="EMBL/GenBank/DDBJ databases">
        <title>Methanoculleus sp. FWC-SCC1, a methanogenic archaeon isolated from deep marine cold seep.</title>
        <authorList>
            <person name="Chen Y.-W."/>
            <person name="Chen S.-C."/>
            <person name="Teng N.-H."/>
            <person name="Lai M.-C."/>
        </authorList>
    </citation>
    <scope>NUCLEOTIDE SEQUENCE</scope>
    <source>
        <strain evidence="3">FWC-SCC1</strain>
    </source>
</reference>
<dbReference type="SUPFAM" id="SSF53756">
    <property type="entry name" value="UDP-Glycosyltransferase/glycogen phosphorylase"/>
    <property type="match status" value="1"/>
</dbReference>
<feature type="domain" description="Glycosyl transferase family 1" evidence="1">
    <location>
        <begin position="204"/>
        <end position="364"/>
    </location>
</feature>
<name>A0ABT8MBP5_9EURY</name>
<dbReference type="CDD" id="cd03801">
    <property type="entry name" value="GT4_PimA-like"/>
    <property type="match status" value="1"/>
</dbReference>
<dbReference type="Pfam" id="PF00534">
    <property type="entry name" value="Glycos_transf_1"/>
    <property type="match status" value="1"/>
</dbReference>
<dbReference type="InterPro" id="IPR028098">
    <property type="entry name" value="Glyco_trans_4-like_N"/>
</dbReference>
<sequence length="391" mass="44635">MKIVYVLPVSWGGIVHYTAELANAMAKIEDVVVIKAQDENDNLFSSDVQVYNLFKPFNFDRTSSRSLVSLLSYKNMRALLSYKKLRCIKSVNPDIVHFTIPSPQVSFFSHLYKLDKNYNIVCTVHGVFRSLRDAQFNNFNLSMGFIDSLNEVANRFVKFRELIVHTEDNKKGLIAKGIIEDQIAIIPHGSFSLFNRLNDDNPDESTDYRSEEVILFFGYILNNKGVDVLIKSIPHINREIPNLKVVIAGEGDLSEYRKNIVDESKFEIHNEYIPNEMVGSLFQRAKVVVLPYIRHQGHSGVVNVAFAFGKPVVATNLGDFPNLVQDGKEGLIIPPEDEIALANGVIRILRNEDLRQSMSQNALKKARQHSWNRIAERHVTVYEKVIERQRE</sequence>